<reference evidence="2 3" key="1">
    <citation type="submission" date="2014-06" db="EMBL/GenBank/DDBJ databases">
        <title>Evolutionary Origins and Diversification of the Mycorrhizal Mutualists.</title>
        <authorList>
            <consortium name="DOE Joint Genome Institute"/>
            <consortium name="Mycorrhizal Genomics Consortium"/>
            <person name="Kohler A."/>
            <person name="Kuo A."/>
            <person name="Nagy L.G."/>
            <person name="Floudas D."/>
            <person name="Copeland A."/>
            <person name="Barry K.W."/>
            <person name="Cichocki N."/>
            <person name="Veneault-Fourrey C."/>
            <person name="LaButti K."/>
            <person name="Lindquist E.A."/>
            <person name="Lipzen A."/>
            <person name="Lundell T."/>
            <person name="Morin E."/>
            <person name="Murat C."/>
            <person name="Riley R."/>
            <person name="Ohm R."/>
            <person name="Sun H."/>
            <person name="Tunlid A."/>
            <person name="Henrissat B."/>
            <person name="Grigoriev I.V."/>
            <person name="Hibbett D.S."/>
            <person name="Martin F."/>
        </authorList>
    </citation>
    <scope>NUCLEOTIDE SEQUENCE [LARGE SCALE GENOMIC DNA]</scope>
    <source>
        <strain evidence="2 3">SS14</strain>
    </source>
</reference>
<evidence type="ECO:0000313" key="2">
    <source>
        <dbReference type="EMBL" id="KIJ31658.1"/>
    </source>
</evidence>
<evidence type="ECO:0000256" key="1">
    <source>
        <dbReference type="SAM" id="MobiDB-lite"/>
    </source>
</evidence>
<feature type="compositionally biased region" description="Polar residues" evidence="1">
    <location>
        <begin position="252"/>
        <end position="262"/>
    </location>
</feature>
<feature type="compositionally biased region" description="Basic residues" evidence="1">
    <location>
        <begin position="226"/>
        <end position="238"/>
    </location>
</feature>
<feature type="compositionally biased region" description="Low complexity" evidence="1">
    <location>
        <begin position="269"/>
        <end position="280"/>
    </location>
</feature>
<protein>
    <submittedName>
        <fullName evidence="2">Uncharacterized protein</fullName>
    </submittedName>
</protein>
<sequence length="311" mass="33974">MSTRSGNSYGKPRSRRSMSVGAPPPSYNLTTLTEFSGVLRNIDGNAMRSEGNIGEGVQDIGEGMEKDDEYNSITRSASPTQGSIAKIPPSITSRDVDMIPPVVDGMRSIINYKIPVKVGPNVKNTNIPPPAAVVEVGTKNPIIDGEIQHYKPIHSANTRTGQLDTSYANIVSIHRAKTDHIIIPEKHSELAIDDGLKTQGGVTSTTYTQNAEKQNMDNDAYIQVQGKKHHRKPKRKTQIKTSGSRYFNAAFESSENDSANSNGEEEPIRTSIPSTSIPTTQGRQPVDANYRKFTEGILSELPIEEQTRILG</sequence>
<gene>
    <name evidence="2" type="ORF">M422DRAFT_266690</name>
</gene>
<dbReference type="AlphaFoldDB" id="A0A0C9TNP6"/>
<evidence type="ECO:0000313" key="3">
    <source>
        <dbReference type="Proteomes" id="UP000054279"/>
    </source>
</evidence>
<feature type="region of interest" description="Disordered" evidence="1">
    <location>
        <begin position="252"/>
        <end position="287"/>
    </location>
</feature>
<feature type="region of interest" description="Disordered" evidence="1">
    <location>
        <begin position="226"/>
        <end position="245"/>
    </location>
</feature>
<keyword evidence="3" id="KW-1185">Reference proteome</keyword>
<name>A0A0C9TNP6_SPHS4</name>
<organism evidence="2 3">
    <name type="scientific">Sphaerobolus stellatus (strain SS14)</name>
    <dbReference type="NCBI Taxonomy" id="990650"/>
    <lineage>
        <taxon>Eukaryota</taxon>
        <taxon>Fungi</taxon>
        <taxon>Dikarya</taxon>
        <taxon>Basidiomycota</taxon>
        <taxon>Agaricomycotina</taxon>
        <taxon>Agaricomycetes</taxon>
        <taxon>Phallomycetidae</taxon>
        <taxon>Geastrales</taxon>
        <taxon>Sphaerobolaceae</taxon>
        <taxon>Sphaerobolus</taxon>
    </lineage>
</organism>
<feature type="region of interest" description="Disordered" evidence="1">
    <location>
        <begin position="1"/>
        <end position="25"/>
    </location>
</feature>
<dbReference type="HOGENOM" id="CLU_042188_0_0_1"/>
<dbReference type="Proteomes" id="UP000054279">
    <property type="component" value="Unassembled WGS sequence"/>
</dbReference>
<accession>A0A0C9TNP6</accession>
<proteinExistence type="predicted"/>
<dbReference type="EMBL" id="KN837239">
    <property type="protein sequence ID" value="KIJ31658.1"/>
    <property type="molecule type" value="Genomic_DNA"/>
</dbReference>